<dbReference type="OrthoDB" id="9807749at2"/>
<dbReference type="UniPathway" id="UPA00031">
    <property type="reaction ID" value="UER00009"/>
</dbReference>
<keyword evidence="8 9" id="KW-0413">Isomerase</keyword>
<evidence type="ECO:0000313" key="12">
    <source>
        <dbReference type="EMBL" id="SMO71026.1"/>
    </source>
</evidence>
<evidence type="ECO:0000256" key="8">
    <source>
        <dbReference type="ARBA" id="ARBA00023235"/>
    </source>
</evidence>
<dbReference type="InterPro" id="IPR013785">
    <property type="entry name" value="Aldolase_TIM"/>
</dbReference>
<protein>
    <recommendedName>
        <fullName evidence="9 11">1-(5-phosphoribosyl)-5-[(5-phosphoribosylamino)methylideneamino] imidazole-4-carboxamide isomerase</fullName>
        <ecNumber evidence="9 11">5.3.1.16</ecNumber>
    </recommendedName>
    <alternativeName>
        <fullName evidence="9">Phosphoribosylformimino-5-aminoimidazole carboxamide ribotide isomerase</fullName>
    </alternativeName>
</protein>
<dbReference type="InterPro" id="IPR006062">
    <property type="entry name" value="His_biosynth"/>
</dbReference>
<reference evidence="12 13" key="1">
    <citation type="submission" date="2017-05" db="EMBL/GenBank/DDBJ databases">
        <authorList>
            <person name="Varghese N."/>
            <person name="Submissions S."/>
        </authorList>
    </citation>
    <scope>NUCLEOTIDE SEQUENCE [LARGE SCALE GENOMIC DNA]</scope>
    <source>
        <strain evidence="12 13">DSM 27040</strain>
    </source>
</reference>
<dbReference type="Gene3D" id="3.20.20.70">
    <property type="entry name" value="Aldolase class I"/>
    <property type="match status" value="1"/>
</dbReference>
<evidence type="ECO:0000256" key="1">
    <source>
        <dbReference type="ARBA" id="ARBA00000901"/>
    </source>
</evidence>
<dbReference type="InterPro" id="IPR044524">
    <property type="entry name" value="Isoase_HisA-like"/>
</dbReference>
<dbReference type="Pfam" id="PF00977">
    <property type="entry name" value="His_biosynth"/>
    <property type="match status" value="1"/>
</dbReference>
<accession>A0A521DHB2</accession>
<dbReference type="GO" id="GO:0005737">
    <property type="term" value="C:cytoplasm"/>
    <property type="evidence" value="ECO:0007669"/>
    <property type="project" value="UniProtKB-SubCell"/>
</dbReference>
<dbReference type="AlphaFoldDB" id="A0A521DHB2"/>
<keyword evidence="13" id="KW-1185">Reference proteome</keyword>
<evidence type="ECO:0000256" key="11">
    <source>
        <dbReference type="RuleBase" id="RU003658"/>
    </source>
</evidence>
<evidence type="ECO:0000256" key="2">
    <source>
        <dbReference type="ARBA" id="ARBA00004496"/>
    </source>
</evidence>
<keyword evidence="7 9" id="KW-0368">Histidine biosynthesis</keyword>
<dbReference type="CDD" id="cd04732">
    <property type="entry name" value="HisA"/>
    <property type="match status" value="1"/>
</dbReference>
<keyword evidence="5 9" id="KW-0963">Cytoplasm</keyword>
<feature type="active site" description="Proton donor" evidence="9">
    <location>
        <position position="133"/>
    </location>
</feature>
<dbReference type="GO" id="GO:0000105">
    <property type="term" value="P:L-histidine biosynthetic process"/>
    <property type="evidence" value="ECO:0007669"/>
    <property type="project" value="UniProtKB-UniRule"/>
</dbReference>
<dbReference type="PANTHER" id="PTHR43090">
    <property type="entry name" value="1-(5-PHOSPHORIBOSYL)-5-[(5-PHOSPHORIBOSYLAMINO)METHYLIDENEAMINO] IMIDAZOLE-4-CARBOXAMIDE ISOMERASE"/>
    <property type="match status" value="1"/>
</dbReference>
<evidence type="ECO:0000256" key="3">
    <source>
        <dbReference type="ARBA" id="ARBA00005133"/>
    </source>
</evidence>
<evidence type="ECO:0000256" key="9">
    <source>
        <dbReference type="HAMAP-Rule" id="MF_01014"/>
    </source>
</evidence>
<dbReference type="GO" id="GO:0003949">
    <property type="term" value="F:1-(5-phosphoribosyl)-5-[(5-phosphoribosylamino)methylideneamino]imidazole-4-carboxamide isomerase activity"/>
    <property type="evidence" value="ECO:0007669"/>
    <property type="project" value="UniProtKB-UniRule"/>
</dbReference>
<dbReference type="GO" id="GO:0000162">
    <property type="term" value="P:L-tryptophan biosynthetic process"/>
    <property type="evidence" value="ECO:0007669"/>
    <property type="project" value="TreeGrafter"/>
</dbReference>
<comment type="pathway">
    <text evidence="3 9 11">Amino-acid biosynthesis; L-histidine biosynthesis; L-histidine from 5-phospho-alpha-D-ribose 1-diphosphate: step 4/9.</text>
</comment>
<comment type="subcellular location">
    <subcellularLocation>
        <location evidence="2 9 11">Cytoplasm</location>
    </subcellularLocation>
</comment>
<organism evidence="12 13">
    <name type="scientific">Saccharicrinis carchari</name>
    <dbReference type="NCBI Taxonomy" id="1168039"/>
    <lineage>
        <taxon>Bacteria</taxon>
        <taxon>Pseudomonadati</taxon>
        <taxon>Bacteroidota</taxon>
        <taxon>Bacteroidia</taxon>
        <taxon>Marinilabiliales</taxon>
        <taxon>Marinilabiliaceae</taxon>
        <taxon>Saccharicrinis</taxon>
    </lineage>
</organism>
<dbReference type="InterPro" id="IPR023016">
    <property type="entry name" value="HisA/PriA"/>
</dbReference>
<dbReference type="RefSeq" id="WP_142533640.1">
    <property type="nucleotide sequence ID" value="NZ_FXTB01000005.1"/>
</dbReference>
<evidence type="ECO:0000256" key="5">
    <source>
        <dbReference type="ARBA" id="ARBA00022490"/>
    </source>
</evidence>
<dbReference type="InterPro" id="IPR011060">
    <property type="entry name" value="RibuloseP-bd_barrel"/>
</dbReference>
<comment type="catalytic activity">
    <reaction evidence="1 9 11">
        <text>1-(5-phospho-beta-D-ribosyl)-5-[(5-phospho-beta-D-ribosylamino)methylideneamino]imidazole-4-carboxamide = 5-[(5-phospho-1-deoxy-D-ribulos-1-ylimino)methylamino]-1-(5-phospho-beta-D-ribosyl)imidazole-4-carboxamide</text>
        <dbReference type="Rhea" id="RHEA:15469"/>
        <dbReference type="ChEBI" id="CHEBI:58435"/>
        <dbReference type="ChEBI" id="CHEBI:58525"/>
        <dbReference type="EC" id="5.3.1.16"/>
    </reaction>
</comment>
<name>A0A521DHB2_SACCC</name>
<gene>
    <name evidence="9" type="primary">hisA</name>
    <name evidence="12" type="ORF">SAMN06265379_105192</name>
</gene>
<dbReference type="FunFam" id="3.20.20.70:FF:000009">
    <property type="entry name" value="1-(5-phosphoribosyl)-5-[(5-phosphoribosylamino)methylideneamino] imidazole-4-carboxamide isomerase"/>
    <property type="match status" value="1"/>
</dbReference>
<evidence type="ECO:0000313" key="13">
    <source>
        <dbReference type="Proteomes" id="UP000319040"/>
    </source>
</evidence>
<feature type="active site" description="Proton acceptor" evidence="9">
    <location>
        <position position="11"/>
    </location>
</feature>
<proteinExistence type="inferred from homology"/>
<dbReference type="HAMAP" id="MF_01014">
    <property type="entry name" value="HisA"/>
    <property type="match status" value="1"/>
</dbReference>
<dbReference type="EC" id="5.3.1.16" evidence="9 11"/>
<sequence length="241" mass="26301">MALIDIIPAIDIIDGKCVRLSQGDYAQKKVYNENPLEVAQMFQDHGIKRLHLVDLDGAKAGHIINYKVLESIATKTNLLIDFGGGLKTDEDLKIAFGSGAQMITGGSIAVKNKPVFTKWIERYGADKIILGADVKDEMIAVSGWTETSDLKLIPFIKDYISNGITKVICTDISKDGMLQGPATTLYKKILTEFPDLYLVASGGLSSLHDINQLIEAKVPAVITGKAIYEGKISLKQLEKYA</sequence>
<dbReference type="PANTHER" id="PTHR43090:SF2">
    <property type="entry name" value="1-(5-PHOSPHORIBOSYL)-5-[(5-PHOSPHORIBOSYLAMINO)METHYLIDENEAMINO] IMIDAZOLE-4-CARBOXAMIDE ISOMERASE"/>
    <property type="match status" value="1"/>
</dbReference>
<dbReference type="SUPFAM" id="SSF51366">
    <property type="entry name" value="Ribulose-phoshate binding barrel"/>
    <property type="match status" value="1"/>
</dbReference>
<evidence type="ECO:0000256" key="7">
    <source>
        <dbReference type="ARBA" id="ARBA00023102"/>
    </source>
</evidence>
<dbReference type="InterPro" id="IPR006063">
    <property type="entry name" value="HisA_bact_arch"/>
</dbReference>
<evidence type="ECO:0000256" key="6">
    <source>
        <dbReference type="ARBA" id="ARBA00022605"/>
    </source>
</evidence>
<evidence type="ECO:0000256" key="4">
    <source>
        <dbReference type="ARBA" id="ARBA00009667"/>
    </source>
</evidence>
<keyword evidence="6 9" id="KW-0028">Amino-acid biosynthesis</keyword>
<dbReference type="EMBL" id="FXTB01000005">
    <property type="protein sequence ID" value="SMO71026.1"/>
    <property type="molecule type" value="Genomic_DNA"/>
</dbReference>
<dbReference type="Proteomes" id="UP000319040">
    <property type="component" value="Unassembled WGS sequence"/>
</dbReference>
<dbReference type="NCBIfam" id="TIGR00007">
    <property type="entry name" value="1-(5-phosphoribosyl)-5-[(5-phosphoribosylamino)methylideneamino]imidazole-4-carboxamide isomerase"/>
    <property type="match status" value="1"/>
</dbReference>
<comment type="similarity">
    <text evidence="4 9 10">Belongs to the HisA/HisF family.</text>
</comment>
<evidence type="ECO:0000256" key="10">
    <source>
        <dbReference type="RuleBase" id="RU003657"/>
    </source>
</evidence>